<feature type="signal peptide" evidence="19">
    <location>
        <begin position="1"/>
        <end position="21"/>
    </location>
</feature>
<evidence type="ECO:0000256" key="5">
    <source>
        <dbReference type="ARBA" id="ARBA00022679"/>
    </source>
</evidence>
<proteinExistence type="predicted"/>
<dbReference type="PANTHER" id="PTHR46204">
    <property type="entry name" value="CHITIN ELICITOR RECEPTOR KINASE 1-RELATED"/>
    <property type="match status" value="1"/>
</dbReference>
<evidence type="ECO:0000256" key="10">
    <source>
        <dbReference type="ARBA" id="ARBA00022840"/>
    </source>
</evidence>
<evidence type="ECO:0000256" key="8">
    <source>
        <dbReference type="ARBA" id="ARBA00022741"/>
    </source>
</evidence>
<name>A0AAD6RH09_9ROSI</name>
<keyword evidence="15" id="KW-0325">Glycoprotein</keyword>
<evidence type="ECO:0000313" key="21">
    <source>
        <dbReference type="EMBL" id="KAJ7008569.1"/>
    </source>
</evidence>
<evidence type="ECO:0000256" key="16">
    <source>
        <dbReference type="ARBA" id="ARBA00047899"/>
    </source>
</evidence>
<dbReference type="FunFam" id="1.10.510.10:FF:000468">
    <property type="entry name" value="PTI1-like tyrosine-protein kinase 3"/>
    <property type="match status" value="1"/>
</dbReference>
<feature type="chain" id="PRO_5042284918" description="non-specific serine/threonine protein kinase" evidence="19">
    <location>
        <begin position="22"/>
        <end position="628"/>
    </location>
</feature>
<dbReference type="GO" id="GO:0019199">
    <property type="term" value="F:transmembrane receptor protein kinase activity"/>
    <property type="evidence" value="ECO:0007669"/>
    <property type="project" value="InterPro"/>
</dbReference>
<dbReference type="InterPro" id="IPR044812">
    <property type="entry name" value="CERK1/LYK3-like"/>
</dbReference>
<dbReference type="InterPro" id="IPR017441">
    <property type="entry name" value="Protein_kinase_ATP_BS"/>
</dbReference>
<keyword evidence="8 18" id="KW-0547">Nucleotide-binding</keyword>
<keyword evidence="5" id="KW-0808">Transferase</keyword>
<evidence type="ECO:0000256" key="7">
    <source>
        <dbReference type="ARBA" id="ARBA00022729"/>
    </source>
</evidence>
<comment type="subcellular location">
    <subcellularLocation>
        <location evidence="1">Cell membrane</location>
        <topology evidence="1">Single-pass membrane protein</topology>
    </subcellularLocation>
</comment>
<evidence type="ECO:0000313" key="22">
    <source>
        <dbReference type="Proteomes" id="UP001164929"/>
    </source>
</evidence>
<dbReference type="Gene3D" id="1.10.510.10">
    <property type="entry name" value="Transferase(Phosphotransferase) domain 1"/>
    <property type="match status" value="1"/>
</dbReference>
<dbReference type="SMART" id="SM00220">
    <property type="entry name" value="S_TKc"/>
    <property type="match status" value="1"/>
</dbReference>
<keyword evidence="22" id="KW-1185">Reference proteome</keyword>
<dbReference type="AlphaFoldDB" id="A0AAD6RH09"/>
<dbReference type="Pfam" id="PF23472">
    <property type="entry name" value="LysM2_CERK1_LYK3_4_5"/>
    <property type="match status" value="1"/>
</dbReference>
<dbReference type="PROSITE" id="PS00108">
    <property type="entry name" value="PROTEIN_KINASE_ST"/>
    <property type="match status" value="1"/>
</dbReference>
<keyword evidence="7 19" id="KW-0732">Signal</keyword>
<keyword evidence="3" id="KW-1003">Cell membrane</keyword>
<dbReference type="InterPro" id="IPR011009">
    <property type="entry name" value="Kinase-like_dom_sf"/>
</dbReference>
<dbReference type="InterPro" id="IPR000719">
    <property type="entry name" value="Prot_kinase_dom"/>
</dbReference>
<dbReference type="GO" id="GO:0005524">
    <property type="term" value="F:ATP binding"/>
    <property type="evidence" value="ECO:0007669"/>
    <property type="project" value="UniProtKB-UniRule"/>
</dbReference>
<dbReference type="InterPro" id="IPR008271">
    <property type="entry name" value="Ser/Thr_kinase_AS"/>
</dbReference>
<comment type="catalytic activity">
    <reaction evidence="17">
        <text>L-seryl-[protein] + ATP = O-phospho-L-seryl-[protein] + ADP + H(+)</text>
        <dbReference type="Rhea" id="RHEA:17989"/>
        <dbReference type="Rhea" id="RHEA-COMP:9863"/>
        <dbReference type="Rhea" id="RHEA-COMP:11604"/>
        <dbReference type="ChEBI" id="CHEBI:15378"/>
        <dbReference type="ChEBI" id="CHEBI:29999"/>
        <dbReference type="ChEBI" id="CHEBI:30616"/>
        <dbReference type="ChEBI" id="CHEBI:83421"/>
        <dbReference type="ChEBI" id="CHEBI:456216"/>
        <dbReference type="EC" id="2.7.11.1"/>
    </reaction>
</comment>
<evidence type="ECO:0000256" key="6">
    <source>
        <dbReference type="ARBA" id="ARBA00022692"/>
    </source>
</evidence>
<dbReference type="FunFam" id="3.30.200.20:FF:000468">
    <property type="entry name" value="LysM receptor kinase 2"/>
    <property type="match status" value="1"/>
</dbReference>
<dbReference type="GO" id="GO:0009617">
    <property type="term" value="P:response to bacterium"/>
    <property type="evidence" value="ECO:0007669"/>
    <property type="project" value="UniProtKB-ARBA"/>
</dbReference>
<dbReference type="GO" id="GO:0005886">
    <property type="term" value="C:plasma membrane"/>
    <property type="evidence" value="ECO:0007669"/>
    <property type="project" value="UniProtKB-SubCell"/>
</dbReference>
<evidence type="ECO:0000256" key="17">
    <source>
        <dbReference type="ARBA" id="ARBA00048679"/>
    </source>
</evidence>
<evidence type="ECO:0000256" key="18">
    <source>
        <dbReference type="PROSITE-ProRule" id="PRU10141"/>
    </source>
</evidence>
<evidence type="ECO:0000256" key="13">
    <source>
        <dbReference type="ARBA" id="ARBA00023157"/>
    </source>
</evidence>
<dbReference type="InterPro" id="IPR056562">
    <property type="entry name" value="LysM2_CERK1_LYK3_4_5"/>
</dbReference>
<evidence type="ECO:0000256" key="19">
    <source>
        <dbReference type="SAM" id="SignalP"/>
    </source>
</evidence>
<dbReference type="Gene3D" id="3.30.200.20">
    <property type="entry name" value="Phosphorylase Kinase, domain 1"/>
    <property type="match status" value="1"/>
</dbReference>
<dbReference type="PROSITE" id="PS50011">
    <property type="entry name" value="PROTEIN_KINASE_DOM"/>
    <property type="match status" value="1"/>
</dbReference>
<keyword evidence="13" id="KW-1015">Disulfide bond</keyword>
<evidence type="ECO:0000256" key="12">
    <source>
        <dbReference type="ARBA" id="ARBA00023136"/>
    </source>
</evidence>
<dbReference type="SUPFAM" id="SSF56112">
    <property type="entry name" value="Protein kinase-like (PK-like)"/>
    <property type="match status" value="1"/>
</dbReference>
<dbReference type="Proteomes" id="UP001164929">
    <property type="component" value="Chromosome 2"/>
</dbReference>
<protein>
    <recommendedName>
        <fullName evidence="2">non-specific serine/threonine protein kinase</fullName>
        <ecNumber evidence="2">2.7.11.1</ecNumber>
    </recommendedName>
</protein>
<comment type="caution">
    <text evidence="21">The sequence shown here is derived from an EMBL/GenBank/DDBJ whole genome shotgun (WGS) entry which is preliminary data.</text>
</comment>
<keyword evidence="11" id="KW-1133">Transmembrane helix</keyword>
<dbReference type="Pfam" id="PF00069">
    <property type="entry name" value="Pkinase"/>
    <property type="match status" value="1"/>
</dbReference>
<accession>A0AAD6RH09</accession>
<evidence type="ECO:0000256" key="4">
    <source>
        <dbReference type="ARBA" id="ARBA00022527"/>
    </source>
</evidence>
<dbReference type="GO" id="GO:0004674">
    <property type="term" value="F:protein serine/threonine kinase activity"/>
    <property type="evidence" value="ECO:0007669"/>
    <property type="project" value="UniProtKB-KW"/>
</dbReference>
<keyword evidence="9 21" id="KW-0418">Kinase</keyword>
<dbReference type="Pfam" id="PF23577">
    <property type="entry name" value="LysM_RLK"/>
    <property type="match status" value="1"/>
</dbReference>
<evidence type="ECO:0000256" key="1">
    <source>
        <dbReference type="ARBA" id="ARBA00004162"/>
    </source>
</evidence>
<evidence type="ECO:0000256" key="2">
    <source>
        <dbReference type="ARBA" id="ARBA00012513"/>
    </source>
</evidence>
<evidence type="ECO:0000256" key="3">
    <source>
        <dbReference type="ARBA" id="ARBA00022475"/>
    </source>
</evidence>
<keyword evidence="6" id="KW-0812">Transmembrane</keyword>
<dbReference type="GO" id="GO:0045087">
    <property type="term" value="P:innate immune response"/>
    <property type="evidence" value="ECO:0007669"/>
    <property type="project" value="InterPro"/>
</dbReference>
<feature type="binding site" evidence="18">
    <location>
        <position position="358"/>
    </location>
    <ligand>
        <name>ATP</name>
        <dbReference type="ChEBI" id="CHEBI:30616"/>
    </ligand>
</feature>
<dbReference type="InterPro" id="IPR057097">
    <property type="entry name" value="LysM_RLK3/10"/>
</dbReference>
<sequence length="628" mass="69830">MNPKLGFGFLLLLLLCYSIDSKCSKGCDLALASYYVWQGSNLSFIAEVMQSSILRLTDFDTILSYNPQVLSKDSLPSFIRISIPFPCDCINGEFLGHFFTYTVRSQDTYDKVADPYYANLTTTQSLKNFNSYPEVNIPDNGKLNVSVNCSCGDSSVSKDYGLFMTYPLRPEDTLASIANQTNLTQSLLQRYNVGFDFNQGSGVVYIPAKDTNGSYRPLNSRNSRWRCCWHMHSSSSRGTVVGSFYICEILPKEEGEGGNNAVTLSTNCSRFFYHYPCPLFMIEEFSMITVPGSDSNKPVDATGSQGLTGITVDKSVEFSYEELAKATDDFSLANKIGQGGFGAVYYAELRGEKAAIKKMDMQASKEFFAELKVLTHVHHLNLVRLIGYCVEGSLFLVYEFIENGNLSQHLRGSEKDPLPWSTRVQIALDSARGLEYIHEHTVPVYIHRDIKSANILIDKNFRGKVADFGLTKLTEVGGASLPTRLVGTFGYMPPEYAQYGDVSPKVDVYALGVVLYELISAKEAIIKTNDSSAESRGLVALFEDVLNQPDPREDLRKVVDPRLGEDYPLDSVRKMAQLGKACTQENPQLRPSMRSIVVALMTLSSATEDWDVGAFYENQALVNLMSGR</sequence>
<comment type="catalytic activity">
    <reaction evidence="16">
        <text>L-threonyl-[protein] + ATP = O-phospho-L-threonyl-[protein] + ADP + H(+)</text>
        <dbReference type="Rhea" id="RHEA:46608"/>
        <dbReference type="Rhea" id="RHEA-COMP:11060"/>
        <dbReference type="Rhea" id="RHEA-COMP:11605"/>
        <dbReference type="ChEBI" id="CHEBI:15378"/>
        <dbReference type="ChEBI" id="CHEBI:30013"/>
        <dbReference type="ChEBI" id="CHEBI:30616"/>
        <dbReference type="ChEBI" id="CHEBI:61977"/>
        <dbReference type="ChEBI" id="CHEBI:456216"/>
        <dbReference type="EC" id="2.7.11.1"/>
    </reaction>
</comment>
<keyword evidence="14 21" id="KW-0675">Receptor</keyword>
<keyword evidence="12" id="KW-0472">Membrane</keyword>
<organism evidence="21 22">
    <name type="scientific">Populus alba x Populus x berolinensis</name>
    <dbReference type="NCBI Taxonomy" id="444605"/>
    <lineage>
        <taxon>Eukaryota</taxon>
        <taxon>Viridiplantae</taxon>
        <taxon>Streptophyta</taxon>
        <taxon>Embryophyta</taxon>
        <taxon>Tracheophyta</taxon>
        <taxon>Spermatophyta</taxon>
        <taxon>Magnoliopsida</taxon>
        <taxon>eudicotyledons</taxon>
        <taxon>Gunneridae</taxon>
        <taxon>Pentapetalae</taxon>
        <taxon>rosids</taxon>
        <taxon>fabids</taxon>
        <taxon>Malpighiales</taxon>
        <taxon>Salicaceae</taxon>
        <taxon>Saliceae</taxon>
        <taxon>Populus</taxon>
    </lineage>
</organism>
<dbReference type="EC" id="2.7.11.1" evidence="2"/>
<evidence type="ECO:0000256" key="14">
    <source>
        <dbReference type="ARBA" id="ARBA00023170"/>
    </source>
</evidence>
<keyword evidence="10 18" id="KW-0067">ATP-binding</keyword>
<reference evidence="21" key="1">
    <citation type="journal article" date="2023" name="Mol. Ecol. Resour.">
        <title>Chromosome-level genome assembly of a triploid poplar Populus alba 'Berolinensis'.</title>
        <authorList>
            <person name="Chen S."/>
            <person name="Yu Y."/>
            <person name="Wang X."/>
            <person name="Wang S."/>
            <person name="Zhang T."/>
            <person name="Zhou Y."/>
            <person name="He R."/>
            <person name="Meng N."/>
            <person name="Wang Y."/>
            <person name="Liu W."/>
            <person name="Liu Z."/>
            <person name="Liu J."/>
            <person name="Guo Q."/>
            <person name="Huang H."/>
            <person name="Sederoff R.R."/>
            <person name="Wang G."/>
            <person name="Qu G."/>
            <person name="Chen S."/>
        </authorList>
    </citation>
    <scope>NUCLEOTIDE SEQUENCE</scope>
    <source>
        <strain evidence="21">SC-2020</strain>
    </source>
</reference>
<dbReference type="PANTHER" id="PTHR46204:SF30">
    <property type="entry name" value="CHITIN ELICITOR RECEPTOR KINASE 1"/>
    <property type="match status" value="1"/>
</dbReference>
<feature type="domain" description="Protein kinase" evidence="20">
    <location>
        <begin position="330"/>
        <end position="603"/>
    </location>
</feature>
<keyword evidence="4" id="KW-0723">Serine/threonine-protein kinase</keyword>
<dbReference type="EMBL" id="JAQIZT010000002">
    <property type="protein sequence ID" value="KAJ7008569.1"/>
    <property type="molecule type" value="Genomic_DNA"/>
</dbReference>
<evidence type="ECO:0000259" key="20">
    <source>
        <dbReference type="PROSITE" id="PS50011"/>
    </source>
</evidence>
<evidence type="ECO:0000256" key="15">
    <source>
        <dbReference type="ARBA" id="ARBA00023180"/>
    </source>
</evidence>
<evidence type="ECO:0000256" key="11">
    <source>
        <dbReference type="ARBA" id="ARBA00022989"/>
    </source>
</evidence>
<gene>
    <name evidence="21" type="ORF">NC653_007284</name>
</gene>
<dbReference type="PROSITE" id="PS00107">
    <property type="entry name" value="PROTEIN_KINASE_ATP"/>
    <property type="match status" value="1"/>
</dbReference>
<evidence type="ECO:0000256" key="9">
    <source>
        <dbReference type="ARBA" id="ARBA00022777"/>
    </source>
</evidence>